<feature type="transmembrane region" description="Helical" evidence="7">
    <location>
        <begin position="104"/>
        <end position="128"/>
    </location>
</feature>
<feature type="transmembrane region" description="Helical" evidence="7">
    <location>
        <begin position="74"/>
        <end position="92"/>
    </location>
</feature>
<dbReference type="InterPro" id="IPR011014">
    <property type="entry name" value="MscS_channel_TM-2"/>
</dbReference>
<dbReference type="InterPro" id="IPR045042">
    <property type="entry name" value="YnaI-like"/>
</dbReference>
<feature type="domain" description="Mechanosensitive ion channel transmembrane helices 2/3" evidence="10">
    <location>
        <begin position="152"/>
        <end position="190"/>
    </location>
</feature>
<feature type="transmembrane region" description="Helical" evidence="7">
    <location>
        <begin position="171"/>
        <end position="189"/>
    </location>
</feature>
<keyword evidence="12" id="KW-1185">Reference proteome</keyword>
<evidence type="ECO:0000256" key="7">
    <source>
        <dbReference type="SAM" id="Phobius"/>
    </source>
</evidence>
<feature type="domain" description="Mechanosensitive ion channel MscS C-terminal" evidence="9">
    <location>
        <begin position="264"/>
        <end position="350"/>
    </location>
</feature>
<dbReference type="SUPFAM" id="SSF82861">
    <property type="entry name" value="Mechanosensitive channel protein MscS (YggB), transmembrane region"/>
    <property type="match status" value="1"/>
</dbReference>
<feature type="transmembrane region" description="Helical" evidence="7">
    <location>
        <begin position="16"/>
        <end position="37"/>
    </location>
</feature>
<evidence type="ECO:0000313" key="12">
    <source>
        <dbReference type="Proteomes" id="UP000006732"/>
    </source>
</evidence>
<dbReference type="PANTHER" id="PTHR43634:SF2">
    <property type="entry name" value="LOW CONDUCTANCE MECHANOSENSITIVE CHANNEL YNAI"/>
    <property type="match status" value="1"/>
</dbReference>
<dbReference type="HOGENOM" id="CLU_037945_0_4_7"/>
<dbReference type="Gene3D" id="1.10.287.1260">
    <property type="match status" value="1"/>
</dbReference>
<dbReference type="SUPFAM" id="SSF50182">
    <property type="entry name" value="Sm-like ribonucleoproteins"/>
    <property type="match status" value="1"/>
</dbReference>
<evidence type="ECO:0000256" key="6">
    <source>
        <dbReference type="ARBA" id="ARBA00023136"/>
    </source>
</evidence>
<dbReference type="InterPro" id="IPR023408">
    <property type="entry name" value="MscS_beta-dom_sf"/>
</dbReference>
<protein>
    <submittedName>
        <fullName evidence="11">MscS Mechanosensitive ion channel</fullName>
    </submittedName>
</protein>
<comment type="similarity">
    <text evidence="2">Belongs to the MscS (TC 1.A.23) family.</text>
</comment>
<feature type="domain" description="Mechanosensitive ion channel MscS" evidence="8">
    <location>
        <begin position="191"/>
        <end position="258"/>
    </location>
</feature>
<dbReference type="InterPro" id="IPR011066">
    <property type="entry name" value="MscS_channel_C_sf"/>
</dbReference>
<evidence type="ECO:0000259" key="9">
    <source>
        <dbReference type="Pfam" id="PF21082"/>
    </source>
</evidence>
<keyword evidence="4 7" id="KW-0812">Transmembrane</keyword>
<keyword evidence="3" id="KW-1003">Cell membrane</keyword>
<comment type="subcellular location">
    <subcellularLocation>
        <location evidence="1">Cell membrane</location>
        <topology evidence="1">Multi-pass membrane protein</topology>
    </subcellularLocation>
</comment>
<dbReference type="Pfam" id="PF00924">
    <property type="entry name" value="MS_channel_2nd"/>
    <property type="match status" value="1"/>
</dbReference>
<name>A1AU19_PELPD</name>
<dbReference type="eggNOG" id="COG0668">
    <property type="taxonomic scope" value="Bacteria"/>
</dbReference>
<evidence type="ECO:0000256" key="1">
    <source>
        <dbReference type="ARBA" id="ARBA00004651"/>
    </source>
</evidence>
<dbReference type="Gene3D" id="3.30.70.100">
    <property type="match status" value="1"/>
</dbReference>
<dbReference type="GO" id="GO:0008381">
    <property type="term" value="F:mechanosensitive monoatomic ion channel activity"/>
    <property type="evidence" value="ECO:0007669"/>
    <property type="project" value="UniProtKB-ARBA"/>
</dbReference>
<gene>
    <name evidence="11" type="ordered locus">Ppro_3246</name>
</gene>
<dbReference type="STRING" id="338966.Ppro_3246"/>
<organism evidence="11 12">
    <name type="scientific">Pelobacter propionicus (strain DSM 2379 / NBRC 103807 / OttBd1)</name>
    <dbReference type="NCBI Taxonomy" id="338966"/>
    <lineage>
        <taxon>Bacteria</taxon>
        <taxon>Pseudomonadati</taxon>
        <taxon>Thermodesulfobacteriota</taxon>
        <taxon>Desulfuromonadia</taxon>
        <taxon>Desulfuromonadales</taxon>
        <taxon>Desulfuromonadaceae</taxon>
        <taxon>Pelobacter</taxon>
    </lineage>
</organism>
<proteinExistence type="inferred from homology"/>
<sequence length="381" mass="43186">MRELYSTAESILRQTFLGISLSRFAGAFLVLFLSFILKKILNHLFFKVVFPLAEKTRSRYDDLFFQAIRQPAEWLLVIIGFIVAIHVLRLPSQPMDLKGGAISLFKVLVTFDLAWALYNLVGLVETFLEGWVRKTESTLDDHLLPFVRKSIRAFVVFLAFIMTIQNLGYSISGLLASFGIGGLAVALAAKDTLSNIFGSLMILLDRPFHVGDWIKAGDLEGIVEEVGFRSTKIRTFEKTQITVPNNVIANLAVDNISRRPNRRINITVGVTYETKPKQMRQAVNQIRTMLREHPAIDQDFFLVNFTDFGASSLDIMVYCFTRSVVWGEYLETRQDVSLRIMEILDGLGLEIAFPSRSIYIRGGEDRFEPETGQLPREAETN</sequence>
<reference evidence="11 12" key="1">
    <citation type="submission" date="2006-10" db="EMBL/GenBank/DDBJ databases">
        <title>Complete sequence of chromosome of Pelobacter propionicus DSM 2379.</title>
        <authorList>
            <consortium name="US DOE Joint Genome Institute"/>
            <person name="Copeland A."/>
            <person name="Lucas S."/>
            <person name="Lapidus A."/>
            <person name="Barry K."/>
            <person name="Detter J.C."/>
            <person name="Glavina del Rio T."/>
            <person name="Hammon N."/>
            <person name="Israni S."/>
            <person name="Dalin E."/>
            <person name="Tice H."/>
            <person name="Pitluck S."/>
            <person name="Saunders E."/>
            <person name="Brettin T."/>
            <person name="Bruce D."/>
            <person name="Han C."/>
            <person name="Tapia R."/>
            <person name="Schmutz J."/>
            <person name="Larimer F."/>
            <person name="Land M."/>
            <person name="Hauser L."/>
            <person name="Kyrpides N."/>
            <person name="Kim E."/>
            <person name="Lovley D."/>
            <person name="Richardson P."/>
        </authorList>
    </citation>
    <scope>NUCLEOTIDE SEQUENCE [LARGE SCALE GENOMIC DNA]</scope>
    <source>
        <strain evidence="12">DSM 2379 / NBRC 103807 / OttBd1</strain>
    </source>
</reference>
<dbReference type="AlphaFoldDB" id="A1AU19"/>
<dbReference type="Pfam" id="PF21082">
    <property type="entry name" value="MS_channel_3rd"/>
    <property type="match status" value="1"/>
</dbReference>
<evidence type="ECO:0000256" key="2">
    <source>
        <dbReference type="ARBA" id="ARBA00008017"/>
    </source>
</evidence>
<dbReference type="Proteomes" id="UP000006732">
    <property type="component" value="Chromosome"/>
</dbReference>
<dbReference type="GO" id="GO:0005886">
    <property type="term" value="C:plasma membrane"/>
    <property type="evidence" value="ECO:0007669"/>
    <property type="project" value="UniProtKB-SubCell"/>
</dbReference>
<evidence type="ECO:0000256" key="3">
    <source>
        <dbReference type="ARBA" id="ARBA00022475"/>
    </source>
</evidence>
<evidence type="ECO:0000256" key="5">
    <source>
        <dbReference type="ARBA" id="ARBA00022989"/>
    </source>
</evidence>
<dbReference type="KEGG" id="ppd:Ppro_3246"/>
<keyword evidence="5 7" id="KW-1133">Transmembrane helix</keyword>
<evidence type="ECO:0000313" key="11">
    <source>
        <dbReference type="EMBL" id="ABL00840.1"/>
    </source>
</evidence>
<accession>A1AU19</accession>
<dbReference type="InterPro" id="IPR006685">
    <property type="entry name" value="MscS_channel_2nd"/>
</dbReference>
<keyword evidence="6 7" id="KW-0472">Membrane</keyword>
<dbReference type="OrthoDB" id="9775207at2"/>
<evidence type="ECO:0000259" key="10">
    <source>
        <dbReference type="Pfam" id="PF21088"/>
    </source>
</evidence>
<dbReference type="InterPro" id="IPR010920">
    <property type="entry name" value="LSM_dom_sf"/>
</dbReference>
<dbReference type="PANTHER" id="PTHR43634">
    <property type="entry name" value="OW CONDUCTANCE MECHANOSENSITIVE CHANNEL"/>
    <property type="match status" value="1"/>
</dbReference>
<dbReference type="Gene3D" id="2.30.30.60">
    <property type="match status" value="1"/>
</dbReference>
<dbReference type="RefSeq" id="WP_011737057.1">
    <property type="nucleotide sequence ID" value="NC_008609.1"/>
</dbReference>
<dbReference type="InterPro" id="IPR049142">
    <property type="entry name" value="MS_channel_1st"/>
</dbReference>
<evidence type="ECO:0000256" key="4">
    <source>
        <dbReference type="ARBA" id="ARBA00022692"/>
    </source>
</evidence>
<evidence type="ECO:0000259" key="8">
    <source>
        <dbReference type="Pfam" id="PF00924"/>
    </source>
</evidence>
<dbReference type="SUPFAM" id="SSF82689">
    <property type="entry name" value="Mechanosensitive channel protein MscS (YggB), C-terminal domain"/>
    <property type="match status" value="1"/>
</dbReference>
<dbReference type="Pfam" id="PF21088">
    <property type="entry name" value="MS_channel_1st"/>
    <property type="match status" value="1"/>
</dbReference>
<dbReference type="EMBL" id="CP000482">
    <property type="protein sequence ID" value="ABL00840.1"/>
    <property type="molecule type" value="Genomic_DNA"/>
</dbReference>
<dbReference type="InterPro" id="IPR049278">
    <property type="entry name" value="MS_channel_C"/>
</dbReference>